<gene>
    <name evidence="2" type="ORF">MNBD_GAMMA17-251</name>
</gene>
<reference evidence="2" key="1">
    <citation type="submission" date="2018-06" db="EMBL/GenBank/DDBJ databases">
        <authorList>
            <person name="Zhirakovskaya E."/>
        </authorList>
    </citation>
    <scope>NUCLEOTIDE SEQUENCE</scope>
</reference>
<dbReference type="InterPro" id="IPR025498">
    <property type="entry name" value="DUF4389"/>
</dbReference>
<evidence type="ECO:0000313" key="2">
    <source>
        <dbReference type="EMBL" id="VAW89175.1"/>
    </source>
</evidence>
<protein>
    <recommendedName>
        <fullName evidence="3">Lipase</fullName>
    </recommendedName>
</protein>
<proteinExistence type="predicted"/>
<evidence type="ECO:0000256" key="1">
    <source>
        <dbReference type="SAM" id="Phobius"/>
    </source>
</evidence>
<keyword evidence="1" id="KW-0812">Transmembrane</keyword>
<accession>A0A3B0Z6U5</accession>
<feature type="transmembrane region" description="Helical" evidence="1">
    <location>
        <begin position="20"/>
        <end position="49"/>
    </location>
</feature>
<keyword evidence="1" id="KW-0472">Membrane</keyword>
<dbReference type="EMBL" id="UOFQ01000123">
    <property type="protein sequence ID" value="VAW89175.1"/>
    <property type="molecule type" value="Genomic_DNA"/>
</dbReference>
<sequence>MNSKSSELTCNTGTIWKRGLYMLLFAFLIGVVKFVTFSVVVLQFFLVLINGAPNSQLLAFGKSLSRYTYQIMLFLTFNSETQPYPFSEWPSDHKALDE</sequence>
<evidence type="ECO:0008006" key="3">
    <source>
        <dbReference type="Google" id="ProtNLM"/>
    </source>
</evidence>
<name>A0A3B0Z6U5_9ZZZZ</name>
<dbReference type="AlphaFoldDB" id="A0A3B0Z6U5"/>
<dbReference type="Pfam" id="PF14333">
    <property type="entry name" value="DUF4389"/>
    <property type="match status" value="1"/>
</dbReference>
<organism evidence="2">
    <name type="scientific">hydrothermal vent metagenome</name>
    <dbReference type="NCBI Taxonomy" id="652676"/>
    <lineage>
        <taxon>unclassified sequences</taxon>
        <taxon>metagenomes</taxon>
        <taxon>ecological metagenomes</taxon>
    </lineage>
</organism>
<keyword evidence="1" id="KW-1133">Transmembrane helix</keyword>